<sequence>MLAMNEKKFYDDWNIETLFSSSSSYNSSIIFYMNIHYIYIRIFRKIYKEVL</sequence>
<gene>
    <name evidence="1" type="ordered locus">TTX_1788</name>
</gene>
<dbReference type="EMBL" id="FN869859">
    <property type="protein sequence ID" value="CCC82408.1"/>
    <property type="molecule type" value="Genomic_DNA"/>
</dbReference>
<proteinExistence type="predicted"/>
<evidence type="ECO:0000313" key="2">
    <source>
        <dbReference type="Proteomes" id="UP000002654"/>
    </source>
</evidence>
<dbReference type="AlphaFoldDB" id="G4RLG3"/>
<name>G4RLG3_THETK</name>
<dbReference type="KEGG" id="ttn:TTX_1788"/>
<dbReference type="STRING" id="768679.TTX_1788"/>
<protein>
    <submittedName>
        <fullName evidence="1">Uncharacterized protein</fullName>
    </submittedName>
</protein>
<dbReference type="PaxDb" id="768679-TTX_1788"/>
<dbReference type="HOGENOM" id="CLU_3094331_0_0_2"/>
<reference evidence="1 2" key="1">
    <citation type="journal article" date="2011" name="PLoS ONE">
        <title>The complete genome sequence of Thermoproteus tenax: a physiologically versatile member of the Crenarchaeota.</title>
        <authorList>
            <person name="Siebers B."/>
            <person name="Zaparty M."/>
            <person name="Raddatz G."/>
            <person name="Tjaden B."/>
            <person name="Albers S.V."/>
            <person name="Bell S.D."/>
            <person name="Blombach F."/>
            <person name="Kletzin A."/>
            <person name="Kyrpides N."/>
            <person name="Lanz C."/>
            <person name="Plagens A."/>
            <person name="Rampp M."/>
            <person name="Rosinus A."/>
            <person name="von Jan M."/>
            <person name="Makarova K.S."/>
            <person name="Klenk H.P."/>
            <person name="Schuster S.C."/>
            <person name="Hensel R."/>
        </authorList>
    </citation>
    <scope>NUCLEOTIDE SEQUENCE [LARGE SCALE GENOMIC DNA]</scope>
    <source>
        <strain evidence="2">ATCC 35583 / DSM 2078 / JCM 9277 / NBRC 100435 / Kra 1</strain>
    </source>
</reference>
<accession>G4RLG3</accession>
<organism evidence="1 2">
    <name type="scientific">Thermoproteus tenax (strain ATCC 35583 / DSM 2078 / JCM 9277 / NBRC 100435 / Kra 1)</name>
    <dbReference type="NCBI Taxonomy" id="768679"/>
    <lineage>
        <taxon>Archaea</taxon>
        <taxon>Thermoproteota</taxon>
        <taxon>Thermoprotei</taxon>
        <taxon>Thermoproteales</taxon>
        <taxon>Thermoproteaceae</taxon>
        <taxon>Thermoproteus</taxon>
    </lineage>
</organism>
<dbReference type="Proteomes" id="UP000002654">
    <property type="component" value="Chromosome"/>
</dbReference>
<dbReference type="PATRIC" id="fig|768679.9.peg.1810"/>
<evidence type="ECO:0000313" key="1">
    <source>
        <dbReference type="EMBL" id="CCC82408.1"/>
    </source>
</evidence>
<keyword evidence="2" id="KW-1185">Reference proteome</keyword>